<dbReference type="EMBL" id="JARBHB010000003">
    <property type="protein sequence ID" value="KAJ8890071.1"/>
    <property type="molecule type" value="Genomic_DNA"/>
</dbReference>
<reference evidence="2 3" key="1">
    <citation type="submission" date="2023-02" db="EMBL/GenBank/DDBJ databases">
        <title>LHISI_Scaffold_Assembly.</title>
        <authorList>
            <person name="Stuart O.P."/>
            <person name="Cleave R."/>
            <person name="Magrath M.J.L."/>
            <person name="Mikheyev A.S."/>
        </authorList>
    </citation>
    <scope>NUCLEOTIDE SEQUENCE [LARGE SCALE GENOMIC DNA]</scope>
    <source>
        <strain evidence="2">Daus_M_001</strain>
        <tissue evidence="2">Leg muscle</tissue>
    </source>
</reference>
<evidence type="ECO:0000313" key="3">
    <source>
        <dbReference type="Proteomes" id="UP001159363"/>
    </source>
</evidence>
<evidence type="ECO:0000256" key="1">
    <source>
        <dbReference type="SAM" id="MobiDB-lite"/>
    </source>
</evidence>
<sequence length="470" mass="52628">MSLLTLMPSEASERKIRPSGHDSSLNLSIACDEDPLPRLRAARGLTRGGYHLPRVQMFADRESAVAPKFSRARAHTHTHTHIHARTSGSSCATSRSGGKRDIPEKTRRPEASYGTIPTCVNPRATPPRIEPSSPRWEESSLTITPPRPLTTPASVLGVTTLAEIEETIFVQLSPPFRSAVDNMYSSFLGTDLAPDITVCSERFPYWLDFRLESTLPGADWPAAFHHQCWNVRLRETEDPRENPPIRDIVRHDSHLRKILSDTAEDRTRCALEGDDQSNRSLPQKKMGWKITPLHSSPAHLLLPNVTSIMVQNCAAGCGCHRRCGRSDSSGSGVLQDVWELSSYCWSILRGEGGHPYVRAMREGQTYLRLRCGSSSRRREAQARFRSRISPRAPAPPTAGTWTNEGKREERGRNPMIRESGGQIRLYEVCMEQRRNEGARETGNPLENPPTCYIVRHDSHLRKSRIVPAGD</sequence>
<feature type="region of interest" description="Disordered" evidence="1">
    <location>
        <begin position="78"/>
        <end position="148"/>
    </location>
</feature>
<name>A0ABQ9I091_9NEOP</name>
<comment type="caution">
    <text evidence="2">The sequence shown here is derived from an EMBL/GenBank/DDBJ whole genome shotgun (WGS) entry which is preliminary data.</text>
</comment>
<feature type="compositionally biased region" description="Basic and acidic residues" evidence="1">
    <location>
        <begin position="98"/>
        <end position="110"/>
    </location>
</feature>
<evidence type="ECO:0000313" key="2">
    <source>
        <dbReference type="EMBL" id="KAJ8890071.1"/>
    </source>
</evidence>
<feature type="region of interest" description="Disordered" evidence="1">
    <location>
        <begin position="380"/>
        <end position="417"/>
    </location>
</feature>
<feature type="region of interest" description="Disordered" evidence="1">
    <location>
        <begin position="1"/>
        <end position="22"/>
    </location>
</feature>
<organism evidence="2 3">
    <name type="scientific">Dryococelus australis</name>
    <dbReference type="NCBI Taxonomy" id="614101"/>
    <lineage>
        <taxon>Eukaryota</taxon>
        <taxon>Metazoa</taxon>
        <taxon>Ecdysozoa</taxon>
        <taxon>Arthropoda</taxon>
        <taxon>Hexapoda</taxon>
        <taxon>Insecta</taxon>
        <taxon>Pterygota</taxon>
        <taxon>Neoptera</taxon>
        <taxon>Polyneoptera</taxon>
        <taxon>Phasmatodea</taxon>
        <taxon>Verophasmatodea</taxon>
        <taxon>Anareolatae</taxon>
        <taxon>Phasmatidae</taxon>
        <taxon>Eurycanthinae</taxon>
        <taxon>Dryococelus</taxon>
    </lineage>
</organism>
<protein>
    <submittedName>
        <fullName evidence="2">Uncharacterized protein</fullName>
    </submittedName>
</protein>
<proteinExistence type="predicted"/>
<dbReference type="Proteomes" id="UP001159363">
    <property type="component" value="Chromosome 3"/>
</dbReference>
<feature type="compositionally biased region" description="Basic and acidic residues" evidence="1">
    <location>
        <begin position="11"/>
        <end position="20"/>
    </location>
</feature>
<feature type="compositionally biased region" description="Polar residues" evidence="1">
    <location>
        <begin position="87"/>
        <end position="96"/>
    </location>
</feature>
<accession>A0ABQ9I091</accession>
<gene>
    <name evidence="2" type="ORF">PR048_009578</name>
</gene>
<keyword evidence="3" id="KW-1185">Reference proteome</keyword>